<protein>
    <submittedName>
        <fullName evidence="2">Uncharacterized protein</fullName>
    </submittedName>
</protein>
<organism evidence="2 3">
    <name type="scientific">Podila minutissima</name>
    <dbReference type="NCBI Taxonomy" id="64525"/>
    <lineage>
        <taxon>Eukaryota</taxon>
        <taxon>Fungi</taxon>
        <taxon>Fungi incertae sedis</taxon>
        <taxon>Mucoromycota</taxon>
        <taxon>Mortierellomycotina</taxon>
        <taxon>Mortierellomycetes</taxon>
        <taxon>Mortierellales</taxon>
        <taxon>Mortierellaceae</taxon>
        <taxon>Podila</taxon>
    </lineage>
</organism>
<dbReference type="Proteomes" id="UP000696485">
    <property type="component" value="Unassembled WGS sequence"/>
</dbReference>
<evidence type="ECO:0000313" key="3">
    <source>
        <dbReference type="Proteomes" id="UP000696485"/>
    </source>
</evidence>
<evidence type="ECO:0000313" key="2">
    <source>
        <dbReference type="EMBL" id="KAF9327165.1"/>
    </source>
</evidence>
<evidence type="ECO:0000256" key="1">
    <source>
        <dbReference type="SAM" id="MobiDB-lite"/>
    </source>
</evidence>
<name>A0A9P5VJ95_9FUNG</name>
<gene>
    <name evidence="2" type="ORF">BG006_009483</name>
</gene>
<comment type="caution">
    <text evidence="2">The sequence shown here is derived from an EMBL/GenBank/DDBJ whole genome shotgun (WGS) entry which is preliminary data.</text>
</comment>
<feature type="compositionally biased region" description="Polar residues" evidence="1">
    <location>
        <begin position="95"/>
        <end position="106"/>
    </location>
</feature>
<accession>A0A9P5VJ95</accession>
<keyword evidence="3" id="KW-1185">Reference proteome</keyword>
<sequence length="516" mass="58387">MASSENANLQKFISKDGTPLASLRSHSCIGDTKERYILWSDILCTFHGINRLESHRGMPVLFTIDSDGELSQPLRIQCNPYSTYVVAYGSDQRQQSSAESCNTQQGSDEHRQGESQNLAPHEILPSLKDLFETCKELCQGVENAANGSRDIFRPVAANARYYLSKFREGIERLDKSGANTLVNGKSQEQLLEELGDVEQQVLEGEYRNICRSTLCHRTGTWNYAASSMFLALPSDLDSWDDSNPSTHQFRFYFLCDNWKQNGALEDMPQHVHLSNHPGYLLQRPQEFFQKYGDYVLRMLLMAKRGYLNSNYEIPPLDTLQILWGCDPDVIGSHINKDTFGLLIDKTINYLQELSPPKWTTKLALNRDQSAAIRTFLEVQGDHNSEGNLYRYIDSSRSVFWICQSHACQHFDNELLKGLREFVQSHGGRVDMQQARLEVELGSTNEAEQFGSLLRDCGLRLDISVKLTWNATRPCVKELCMEIASAGRGVLKLDGITLDIDSQGYERSLHSVCNIGA</sequence>
<dbReference type="EMBL" id="JAAAUY010000694">
    <property type="protein sequence ID" value="KAF9327165.1"/>
    <property type="molecule type" value="Genomic_DNA"/>
</dbReference>
<feature type="non-terminal residue" evidence="2">
    <location>
        <position position="1"/>
    </location>
</feature>
<feature type="region of interest" description="Disordered" evidence="1">
    <location>
        <begin position="95"/>
        <end position="119"/>
    </location>
</feature>
<dbReference type="AlphaFoldDB" id="A0A9P5VJ95"/>
<proteinExistence type="predicted"/>
<reference evidence="2" key="1">
    <citation type="journal article" date="2020" name="Fungal Divers.">
        <title>Resolving the Mortierellaceae phylogeny through synthesis of multi-gene phylogenetics and phylogenomics.</title>
        <authorList>
            <person name="Vandepol N."/>
            <person name="Liber J."/>
            <person name="Desiro A."/>
            <person name="Na H."/>
            <person name="Kennedy M."/>
            <person name="Barry K."/>
            <person name="Grigoriev I.V."/>
            <person name="Miller A.N."/>
            <person name="O'Donnell K."/>
            <person name="Stajich J.E."/>
            <person name="Bonito G."/>
        </authorList>
    </citation>
    <scope>NUCLEOTIDE SEQUENCE</scope>
    <source>
        <strain evidence="2">NVP1</strain>
    </source>
</reference>